<dbReference type="InterPro" id="IPR058594">
    <property type="entry name" value="PB1-like_dom_pln"/>
</dbReference>
<sequence>MFTLEIHHNGQFTSTPGRIYLFGDTDWFDGIHCDIFSMGLLGEMLEDLGYTDRTLVYTHFRLPRESLDDGLLPLKSDEDVKTLVEYVPFFTQLELYIETGVSIVECEMMDRMMTKRKGVVNEEIVDDDVNEAAGKGVDDFRRNVISHMKTFEKIIDSEKALDLAKFQHLEEQFQKFQSENEDLKCKIVQLTKERELDEAYLGIGLRKILLIVRRNKGGDRLGCQGCNGFCCGLVVVVGRGADPHGYWSHTHM</sequence>
<proteinExistence type="predicted"/>
<evidence type="ECO:0000313" key="4">
    <source>
        <dbReference type="Proteomes" id="UP000245207"/>
    </source>
</evidence>
<evidence type="ECO:0000259" key="2">
    <source>
        <dbReference type="Pfam" id="PF26130"/>
    </source>
</evidence>
<feature type="domain" description="PB1-like" evidence="2">
    <location>
        <begin position="2"/>
        <end position="87"/>
    </location>
</feature>
<dbReference type="Proteomes" id="UP000245207">
    <property type="component" value="Unassembled WGS sequence"/>
</dbReference>
<evidence type="ECO:0000256" key="1">
    <source>
        <dbReference type="SAM" id="Coils"/>
    </source>
</evidence>
<accession>A0A2U1PLW7</accession>
<dbReference type="AlphaFoldDB" id="A0A2U1PLW7"/>
<evidence type="ECO:0000313" key="3">
    <source>
        <dbReference type="EMBL" id="PWA86677.1"/>
    </source>
</evidence>
<dbReference type="EMBL" id="PKPP01000993">
    <property type="protein sequence ID" value="PWA86677.1"/>
    <property type="molecule type" value="Genomic_DNA"/>
</dbReference>
<reference evidence="3 4" key="1">
    <citation type="journal article" date="2018" name="Mol. Plant">
        <title>The genome of Artemisia annua provides insight into the evolution of Asteraceae family and artemisinin biosynthesis.</title>
        <authorList>
            <person name="Shen Q."/>
            <person name="Zhang L."/>
            <person name="Liao Z."/>
            <person name="Wang S."/>
            <person name="Yan T."/>
            <person name="Shi P."/>
            <person name="Liu M."/>
            <person name="Fu X."/>
            <person name="Pan Q."/>
            <person name="Wang Y."/>
            <person name="Lv Z."/>
            <person name="Lu X."/>
            <person name="Zhang F."/>
            <person name="Jiang W."/>
            <person name="Ma Y."/>
            <person name="Chen M."/>
            <person name="Hao X."/>
            <person name="Li L."/>
            <person name="Tang Y."/>
            <person name="Lv G."/>
            <person name="Zhou Y."/>
            <person name="Sun X."/>
            <person name="Brodelius P.E."/>
            <person name="Rose J.K.C."/>
            <person name="Tang K."/>
        </authorList>
    </citation>
    <scope>NUCLEOTIDE SEQUENCE [LARGE SCALE GENOMIC DNA]</scope>
    <source>
        <strain evidence="4">cv. Huhao1</strain>
        <tissue evidence="3">Leaf</tissue>
    </source>
</reference>
<dbReference type="Pfam" id="PF26130">
    <property type="entry name" value="PB1-like"/>
    <property type="match status" value="1"/>
</dbReference>
<keyword evidence="4" id="KW-1185">Reference proteome</keyword>
<name>A0A2U1PLW7_ARTAN</name>
<gene>
    <name evidence="3" type="ORF">CTI12_AA130470</name>
</gene>
<feature type="coiled-coil region" evidence="1">
    <location>
        <begin position="166"/>
        <end position="193"/>
    </location>
</feature>
<comment type="caution">
    <text evidence="3">The sequence shown here is derived from an EMBL/GenBank/DDBJ whole genome shotgun (WGS) entry which is preliminary data.</text>
</comment>
<protein>
    <recommendedName>
        <fullName evidence="2">PB1-like domain-containing protein</fullName>
    </recommendedName>
</protein>
<organism evidence="3 4">
    <name type="scientific">Artemisia annua</name>
    <name type="common">Sweet wormwood</name>
    <dbReference type="NCBI Taxonomy" id="35608"/>
    <lineage>
        <taxon>Eukaryota</taxon>
        <taxon>Viridiplantae</taxon>
        <taxon>Streptophyta</taxon>
        <taxon>Embryophyta</taxon>
        <taxon>Tracheophyta</taxon>
        <taxon>Spermatophyta</taxon>
        <taxon>Magnoliopsida</taxon>
        <taxon>eudicotyledons</taxon>
        <taxon>Gunneridae</taxon>
        <taxon>Pentapetalae</taxon>
        <taxon>asterids</taxon>
        <taxon>campanulids</taxon>
        <taxon>Asterales</taxon>
        <taxon>Asteraceae</taxon>
        <taxon>Asteroideae</taxon>
        <taxon>Anthemideae</taxon>
        <taxon>Artemisiinae</taxon>
        <taxon>Artemisia</taxon>
    </lineage>
</organism>
<keyword evidence="1" id="KW-0175">Coiled coil</keyword>